<protein>
    <submittedName>
        <fullName evidence="3">PH domain-containing protein</fullName>
    </submittedName>
</protein>
<evidence type="ECO:0000259" key="2">
    <source>
        <dbReference type="Pfam" id="PF10756"/>
    </source>
</evidence>
<evidence type="ECO:0000313" key="4">
    <source>
        <dbReference type="Proteomes" id="UP000283479"/>
    </source>
</evidence>
<reference evidence="3 4" key="1">
    <citation type="submission" date="2018-11" db="EMBL/GenBank/DDBJ databases">
        <title>Rhodococcus spongicola sp. nov. and Rhodococcus xishaensis sp. nov. from marine sponges.</title>
        <authorList>
            <person name="Li L."/>
            <person name="Lin H.W."/>
        </authorList>
    </citation>
    <scope>NUCLEOTIDE SEQUENCE [LARGE SCALE GENOMIC DNA]</scope>
    <source>
        <strain evidence="3 4">LHW51113</strain>
    </source>
</reference>
<dbReference type="OrthoDB" id="5191452at2"/>
<feature type="transmembrane region" description="Helical" evidence="1">
    <location>
        <begin position="51"/>
        <end position="70"/>
    </location>
</feature>
<dbReference type="Proteomes" id="UP000283479">
    <property type="component" value="Unassembled WGS sequence"/>
</dbReference>
<evidence type="ECO:0000256" key="1">
    <source>
        <dbReference type="SAM" id="Phobius"/>
    </source>
</evidence>
<proteinExistence type="predicted"/>
<feature type="domain" description="Low molecular weight protein antigen 6 PH" evidence="2">
    <location>
        <begin position="72"/>
        <end position="142"/>
    </location>
</feature>
<keyword evidence="4" id="KW-1185">Reference proteome</keyword>
<gene>
    <name evidence="3" type="ORF">EGT50_06185</name>
</gene>
<keyword evidence="1" id="KW-0812">Transmembrane</keyword>
<dbReference type="Pfam" id="PF10756">
    <property type="entry name" value="bPH_6"/>
    <property type="match status" value="1"/>
</dbReference>
<comment type="caution">
    <text evidence="3">The sequence shown here is derived from an EMBL/GenBank/DDBJ whole genome shotgun (WGS) entry which is preliminary data.</text>
</comment>
<feature type="transmembrane region" description="Helical" evidence="1">
    <location>
        <begin position="20"/>
        <end position="39"/>
    </location>
</feature>
<evidence type="ECO:0000313" key="3">
    <source>
        <dbReference type="EMBL" id="RVW04072.1"/>
    </source>
</evidence>
<dbReference type="InterPro" id="IPR019692">
    <property type="entry name" value="CFP-6_PH"/>
</dbReference>
<organism evidence="3 4">
    <name type="scientific">Rhodococcus xishaensis</name>
    <dbReference type="NCBI Taxonomy" id="2487364"/>
    <lineage>
        <taxon>Bacteria</taxon>
        <taxon>Bacillati</taxon>
        <taxon>Actinomycetota</taxon>
        <taxon>Actinomycetes</taxon>
        <taxon>Mycobacteriales</taxon>
        <taxon>Nocardiaceae</taxon>
        <taxon>Rhodococcus</taxon>
    </lineage>
</organism>
<keyword evidence="1" id="KW-1133">Transmembrane helix</keyword>
<name>A0A3S3A7X1_9NOCA</name>
<keyword evidence="1" id="KW-0472">Membrane</keyword>
<sequence>MSDHRDEWDFEVRSRKSARYAMAAAGVLVVVHIALAVLLRTSATGVYFRVIDQFAMAAIGLLLAGGVLMLTRPRLRVGPRGIGVRNVLGERVVDWDLDRGLSFPEGAPWARIELPDDEYVPVMAIQLNDGDHAVHAVRRFRELEAKYTGSRTE</sequence>
<dbReference type="EMBL" id="RKLO01000002">
    <property type="protein sequence ID" value="RVW04072.1"/>
    <property type="molecule type" value="Genomic_DNA"/>
</dbReference>
<dbReference type="AlphaFoldDB" id="A0A3S3A7X1"/>
<dbReference type="RefSeq" id="WP_127951689.1">
    <property type="nucleotide sequence ID" value="NZ_RKLO01000002.1"/>
</dbReference>
<accession>A0A3S3A7X1</accession>